<organism evidence="1 2">
    <name type="scientific">Parascaris equorum</name>
    <name type="common">Equine roundworm</name>
    <dbReference type="NCBI Taxonomy" id="6256"/>
    <lineage>
        <taxon>Eukaryota</taxon>
        <taxon>Metazoa</taxon>
        <taxon>Ecdysozoa</taxon>
        <taxon>Nematoda</taxon>
        <taxon>Chromadorea</taxon>
        <taxon>Rhabditida</taxon>
        <taxon>Spirurina</taxon>
        <taxon>Ascaridomorpha</taxon>
        <taxon>Ascaridoidea</taxon>
        <taxon>Ascarididae</taxon>
        <taxon>Parascaris</taxon>
    </lineage>
</organism>
<evidence type="ECO:0000313" key="2">
    <source>
        <dbReference type="WBParaSite" id="PEQ_0001262501-mRNA-1"/>
    </source>
</evidence>
<sequence>MGNFRTVANANVTRDEAFSGSATRRRGLAFVRWVTYGSVSACEEKLWDGSIRGTYPETRSQRLQEGAQNYLAPSFISYSI</sequence>
<accession>A0A914S1H9</accession>
<protein>
    <submittedName>
        <fullName evidence="2">Uncharacterized protein</fullName>
    </submittedName>
</protein>
<evidence type="ECO:0000313" key="1">
    <source>
        <dbReference type="Proteomes" id="UP000887564"/>
    </source>
</evidence>
<dbReference type="Proteomes" id="UP000887564">
    <property type="component" value="Unplaced"/>
</dbReference>
<dbReference type="AlphaFoldDB" id="A0A914S1H9"/>
<proteinExistence type="predicted"/>
<keyword evidence="1" id="KW-1185">Reference proteome</keyword>
<dbReference type="WBParaSite" id="PEQ_0001262501-mRNA-1">
    <property type="protein sequence ID" value="PEQ_0001262501-mRNA-1"/>
    <property type="gene ID" value="PEQ_0001262501"/>
</dbReference>
<reference evidence="2" key="1">
    <citation type="submission" date="2022-11" db="UniProtKB">
        <authorList>
            <consortium name="WormBaseParasite"/>
        </authorList>
    </citation>
    <scope>IDENTIFICATION</scope>
</reference>
<name>A0A914S1H9_PAREQ</name>